<evidence type="ECO:0000313" key="4">
    <source>
        <dbReference type="EMBL" id="ORJ56044.1"/>
    </source>
</evidence>
<accession>A0A1X0XT43</accession>
<comment type="caution">
    <text evidence="4">The sequence shown here is derived from an EMBL/GenBank/DDBJ whole genome shotgun (WGS) entry which is preliminary data.</text>
</comment>
<dbReference type="EMBL" id="NAAD01000023">
    <property type="protein sequence ID" value="ORJ56044.1"/>
    <property type="molecule type" value="Genomic_DNA"/>
</dbReference>
<dbReference type="InterPro" id="IPR001303">
    <property type="entry name" value="Aldolase_II/adducin_N"/>
</dbReference>
<reference evidence="4 5" key="1">
    <citation type="submission" date="2017-03" db="EMBL/GenBank/DDBJ databases">
        <title>Genome sequence of Geothermobacter sp. EPR-M, Deep-Sea Iron Reducer.</title>
        <authorList>
            <person name="Tully B."/>
            <person name="Savalia P."/>
            <person name="Abuyen K."/>
            <person name="Baughan C."/>
            <person name="Romero E."/>
            <person name="Ronkowski C."/>
            <person name="Torres B."/>
            <person name="Tremblay J."/>
            <person name="Trujillo A."/>
            <person name="Tyler M."/>
            <person name="Perez-Rodriguez I."/>
            <person name="Amend J."/>
        </authorList>
    </citation>
    <scope>NUCLEOTIDE SEQUENCE [LARGE SCALE GENOMIC DNA]</scope>
    <source>
        <strain evidence="4 5">EPR-M</strain>
    </source>
</reference>
<dbReference type="Gene3D" id="3.40.225.10">
    <property type="entry name" value="Class II aldolase/adducin N-terminal domain"/>
    <property type="match status" value="1"/>
</dbReference>
<gene>
    <name evidence="4" type="ORF">B5V00_14410</name>
</gene>
<keyword evidence="5" id="KW-1185">Reference proteome</keyword>
<dbReference type="Pfam" id="PF00596">
    <property type="entry name" value="Aldolase_II"/>
    <property type="match status" value="1"/>
</dbReference>
<dbReference type="SMART" id="SM01007">
    <property type="entry name" value="Aldolase_II"/>
    <property type="match status" value="1"/>
</dbReference>
<evidence type="ECO:0000259" key="3">
    <source>
        <dbReference type="SMART" id="SM01007"/>
    </source>
</evidence>
<evidence type="ECO:0000256" key="1">
    <source>
        <dbReference type="ARBA" id="ARBA00022723"/>
    </source>
</evidence>
<evidence type="ECO:0000313" key="5">
    <source>
        <dbReference type="Proteomes" id="UP000193136"/>
    </source>
</evidence>
<dbReference type="GO" id="GO:0016832">
    <property type="term" value="F:aldehyde-lyase activity"/>
    <property type="evidence" value="ECO:0007669"/>
    <property type="project" value="TreeGrafter"/>
</dbReference>
<sequence length="217" mass="23537">MSDHREGVIKFELDYRQGPAPARELVTGLNAWRQILCRLGLLGQDPDRYQGLGFGNVSCRVGAFAGETRRRRFIISGSQTGMLEQLTPEHFVLVDECCPETNHISASGPLRPSSESLTHGALYAADNQLRAVLHAHSPEIWQAAVTLGLPVTDHRIAYGTPQMAAEMQRLYADPAVRDGGLIVMGGHEDGVVSFGPGLDVAGQVMVRTLARALAVIR</sequence>
<dbReference type="InterPro" id="IPR036409">
    <property type="entry name" value="Aldolase_II/adducin_N_sf"/>
</dbReference>
<dbReference type="GO" id="GO:0046872">
    <property type="term" value="F:metal ion binding"/>
    <property type="evidence" value="ECO:0007669"/>
    <property type="project" value="UniProtKB-KW"/>
</dbReference>
<name>A0A1X0XT43_9BACT</name>
<feature type="domain" description="Class II aldolase/adducin N-terminal" evidence="3">
    <location>
        <begin position="34"/>
        <end position="216"/>
    </location>
</feature>
<dbReference type="SUPFAM" id="SSF53639">
    <property type="entry name" value="AraD/HMP-PK domain-like"/>
    <property type="match status" value="1"/>
</dbReference>
<dbReference type="PANTHER" id="PTHR22789:SF0">
    <property type="entry name" value="3-OXO-TETRONATE 4-PHOSPHATE DECARBOXYLASE-RELATED"/>
    <property type="match status" value="1"/>
</dbReference>
<dbReference type="PANTHER" id="PTHR22789">
    <property type="entry name" value="FUCULOSE PHOSPHATE ALDOLASE"/>
    <property type="match status" value="1"/>
</dbReference>
<keyword evidence="1" id="KW-0479">Metal-binding</keyword>
<evidence type="ECO:0000256" key="2">
    <source>
        <dbReference type="ARBA" id="ARBA00023239"/>
    </source>
</evidence>
<dbReference type="STRING" id="1969733.B5V00_14410"/>
<dbReference type="Proteomes" id="UP000193136">
    <property type="component" value="Unassembled WGS sequence"/>
</dbReference>
<dbReference type="OrthoDB" id="422493at2"/>
<dbReference type="InterPro" id="IPR050197">
    <property type="entry name" value="Aldolase_class_II_sugar_metab"/>
</dbReference>
<dbReference type="RefSeq" id="WP_085011524.1">
    <property type="nucleotide sequence ID" value="NZ_NAAD01000023.1"/>
</dbReference>
<dbReference type="GO" id="GO:0005829">
    <property type="term" value="C:cytosol"/>
    <property type="evidence" value="ECO:0007669"/>
    <property type="project" value="TreeGrafter"/>
</dbReference>
<protein>
    <recommendedName>
        <fullName evidence="3">Class II aldolase/adducin N-terminal domain-containing protein</fullName>
    </recommendedName>
</protein>
<proteinExistence type="predicted"/>
<dbReference type="GO" id="GO:0019323">
    <property type="term" value="P:pentose catabolic process"/>
    <property type="evidence" value="ECO:0007669"/>
    <property type="project" value="TreeGrafter"/>
</dbReference>
<organism evidence="4 5">
    <name type="scientific">Geothermobacter hydrogeniphilus</name>
    <dbReference type="NCBI Taxonomy" id="1969733"/>
    <lineage>
        <taxon>Bacteria</taxon>
        <taxon>Pseudomonadati</taxon>
        <taxon>Thermodesulfobacteriota</taxon>
        <taxon>Desulfuromonadia</taxon>
        <taxon>Desulfuromonadales</taxon>
        <taxon>Geothermobacteraceae</taxon>
        <taxon>Geothermobacter</taxon>
    </lineage>
</organism>
<keyword evidence="2" id="KW-0456">Lyase</keyword>
<dbReference type="AlphaFoldDB" id="A0A1X0XT43"/>